<keyword evidence="6 8" id="KW-0408">Iron</keyword>
<evidence type="ECO:0000256" key="6">
    <source>
        <dbReference type="ARBA" id="ARBA00023004"/>
    </source>
</evidence>
<organism evidence="11 12">
    <name type="scientific">Aspergillus tubingensis (strain CBS 134.48)</name>
    <dbReference type="NCBI Taxonomy" id="767770"/>
    <lineage>
        <taxon>Eukaryota</taxon>
        <taxon>Fungi</taxon>
        <taxon>Dikarya</taxon>
        <taxon>Ascomycota</taxon>
        <taxon>Pezizomycotina</taxon>
        <taxon>Eurotiomycetes</taxon>
        <taxon>Eurotiomycetidae</taxon>
        <taxon>Eurotiales</taxon>
        <taxon>Aspergillaceae</taxon>
        <taxon>Aspergillus</taxon>
        <taxon>Aspergillus subgen. Circumdati</taxon>
    </lineage>
</organism>
<evidence type="ECO:0000313" key="12">
    <source>
        <dbReference type="Proteomes" id="UP000184304"/>
    </source>
</evidence>
<protein>
    <recommendedName>
        <fullName evidence="13">Cytochrome P450 monooxygenase</fullName>
    </recommendedName>
</protein>
<dbReference type="AlphaFoldDB" id="A0A1L9N342"/>
<dbReference type="STRING" id="767770.A0A1L9N342"/>
<keyword evidence="12" id="KW-1185">Reference proteome</keyword>
<dbReference type="GO" id="GO:0004497">
    <property type="term" value="F:monooxygenase activity"/>
    <property type="evidence" value="ECO:0007669"/>
    <property type="project" value="UniProtKB-KW"/>
</dbReference>
<keyword evidence="10" id="KW-1133">Transmembrane helix</keyword>
<evidence type="ECO:0000313" key="11">
    <source>
        <dbReference type="EMBL" id="OJI83709.1"/>
    </source>
</evidence>
<keyword evidence="7 9" id="KW-0503">Monooxygenase</keyword>
<gene>
    <name evidence="11" type="ORF">ASPTUDRAFT_75440</name>
</gene>
<dbReference type="FunFam" id="1.10.630.10:FF:000047">
    <property type="entry name" value="Cytochrome P450 monooxygenase"/>
    <property type="match status" value="1"/>
</dbReference>
<dbReference type="InterPro" id="IPR001128">
    <property type="entry name" value="Cyt_P450"/>
</dbReference>
<dbReference type="InterPro" id="IPR017972">
    <property type="entry name" value="Cyt_P450_CS"/>
</dbReference>
<dbReference type="Pfam" id="PF00067">
    <property type="entry name" value="p450"/>
    <property type="match status" value="1"/>
</dbReference>
<evidence type="ECO:0000256" key="7">
    <source>
        <dbReference type="ARBA" id="ARBA00023033"/>
    </source>
</evidence>
<dbReference type="PANTHER" id="PTHR24305">
    <property type="entry name" value="CYTOCHROME P450"/>
    <property type="match status" value="1"/>
</dbReference>
<feature type="transmembrane region" description="Helical" evidence="10">
    <location>
        <begin position="25"/>
        <end position="49"/>
    </location>
</feature>
<evidence type="ECO:0000256" key="1">
    <source>
        <dbReference type="ARBA" id="ARBA00001971"/>
    </source>
</evidence>
<dbReference type="InterPro" id="IPR036396">
    <property type="entry name" value="Cyt_P450_sf"/>
</dbReference>
<dbReference type="PROSITE" id="PS00086">
    <property type="entry name" value="CYTOCHROME_P450"/>
    <property type="match status" value="1"/>
</dbReference>
<dbReference type="OrthoDB" id="1470350at2759"/>
<dbReference type="EMBL" id="KV878203">
    <property type="protein sequence ID" value="OJI83709.1"/>
    <property type="molecule type" value="Genomic_DNA"/>
</dbReference>
<keyword evidence="10" id="KW-0812">Transmembrane</keyword>
<feature type="binding site" description="axial binding residue" evidence="8">
    <location>
        <position position="458"/>
    </location>
    <ligand>
        <name>heme</name>
        <dbReference type="ChEBI" id="CHEBI:30413"/>
    </ligand>
    <ligandPart>
        <name>Fe</name>
        <dbReference type="ChEBI" id="CHEBI:18248"/>
    </ligandPart>
</feature>
<evidence type="ECO:0000256" key="10">
    <source>
        <dbReference type="SAM" id="Phobius"/>
    </source>
</evidence>
<dbReference type="SUPFAM" id="SSF48264">
    <property type="entry name" value="Cytochrome P450"/>
    <property type="match status" value="1"/>
</dbReference>
<keyword evidence="10" id="KW-0472">Membrane</keyword>
<name>A0A1L9N342_ASPTC</name>
<dbReference type="Gene3D" id="1.10.630.10">
    <property type="entry name" value="Cytochrome P450"/>
    <property type="match status" value="1"/>
</dbReference>
<evidence type="ECO:0008006" key="13">
    <source>
        <dbReference type="Google" id="ProtNLM"/>
    </source>
</evidence>
<dbReference type="PRINTS" id="PR00385">
    <property type="entry name" value="P450"/>
</dbReference>
<sequence length="518" mass="58534">MAVSSLHGLYILGSNVAASLWSNPLYAISAVLIALPTYFTALALYNLYFHPLSNYPGPKYATAFPLWYAYALLRGNFHEDMRRLHALYGPVVRYAPNELSYTDPRAWTSIYSGRPTGTEFPELGKDPTFYAGFASGNKSITTAGFHDHNRFRKKLAPAFAEKSIREQEPIIKGYVDLFVQQLEQRAGEVVDMSAWFNVRIQFCTFDIIGDLGFGEPFGCLKRGAYDDWVRLIFLALKTSMLIQISARFPGLQSLLLWYLLPVELARKRLAHIAKTTEKVMRRLGKETDRKDFMQYLSAGAPELSFAELANNSSTLIVAGSETSATSLAAVTFYLLKNPEKMRKLRQEIETAFSMEEEISIQSVAGLKYLTACLEEGWRLYPPIPSGLPRQVPGEGFEIAGRWVPGGAAVSVHSWATSRSPKNFRNPDEFIPERWLGDPAYKDDNLQSVQVFHVGPRNCIGKSLAYAEMRLILARLLFRFDLQLMPHSSNWAEQMSYMVWERGPLDVRVTEKRTASDRL</sequence>
<evidence type="ECO:0000256" key="3">
    <source>
        <dbReference type="ARBA" id="ARBA00022617"/>
    </source>
</evidence>
<keyword evidence="5 9" id="KW-0560">Oxidoreductase</keyword>
<keyword evidence="3 8" id="KW-0349">Heme</keyword>
<dbReference type="PRINTS" id="PR00463">
    <property type="entry name" value="EP450I"/>
</dbReference>
<dbReference type="GO" id="GO:0045122">
    <property type="term" value="P:aflatoxin biosynthetic process"/>
    <property type="evidence" value="ECO:0007669"/>
    <property type="project" value="UniProtKB-ARBA"/>
</dbReference>
<accession>A0A1L9N342</accession>
<evidence type="ECO:0000256" key="5">
    <source>
        <dbReference type="ARBA" id="ARBA00023002"/>
    </source>
</evidence>
<reference evidence="12" key="1">
    <citation type="journal article" date="2017" name="Genome Biol.">
        <title>Comparative genomics reveals high biological diversity and specific adaptations in the industrially and medically important fungal genus Aspergillus.</title>
        <authorList>
            <person name="de Vries R.P."/>
            <person name="Riley R."/>
            <person name="Wiebenga A."/>
            <person name="Aguilar-Osorio G."/>
            <person name="Amillis S."/>
            <person name="Uchima C.A."/>
            <person name="Anderluh G."/>
            <person name="Asadollahi M."/>
            <person name="Askin M."/>
            <person name="Barry K."/>
            <person name="Battaglia E."/>
            <person name="Bayram O."/>
            <person name="Benocci T."/>
            <person name="Braus-Stromeyer S.A."/>
            <person name="Caldana C."/>
            <person name="Canovas D."/>
            <person name="Cerqueira G.C."/>
            <person name="Chen F."/>
            <person name="Chen W."/>
            <person name="Choi C."/>
            <person name="Clum A."/>
            <person name="Dos Santos R.A."/>
            <person name="Damasio A.R."/>
            <person name="Diallinas G."/>
            <person name="Emri T."/>
            <person name="Fekete E."/>
            <person name="Flipphi M."/>
            <person name="Freyberg S."/>
            <person name="Gallo A."/>
            <person name="Gournas C."/>
            <person name="Habgood R."/>
            <person name="Hainaut M."/>
            <person name="Harispe M.L."/>
            <person name="Henrissat B."/>
            <person name="Hilden K.S."/>
            <person name="Hope R."/>
            <person name="Hossain A."/>
            <person name="Karabika E."/>
            <person name="Karaffa L."/>
            <person name="Karanyi Z."/>
            <person name="Krasevec N."/>
            <person name="Kuo A."/>
            <person name="Kusch H."/>
            <person name="LaButti K."/>
            <person name="Lagendijk E.L."/>
            <person name="Lapidus A."/>
            <person name="Levasseur A."/>
            <person name="Lindquist E."/>
            <person name="Lipzen A."/>
            <person name="Logrieco A.F."/>
            <person name="MacCabe A."/>
            <person name="Maekelae M.R."/>
            <person name="Malavazi I."/>
            <person name="Melin P."/>
            <person name="Meyer V."/>
            <person name="Mielnichuk N."/>
            <person name="Miskei M."/>
            <person name="Molnar A.P."/>
            <person name="Mule G."/>
            <person name="Ngan C.Y."/>
            <person name="Orejas M."/>
            <person name="Orosz E."/>
            <person name="Ouedraogo J.P."/>
            <person name="Overkamp K.M."/>
            <person name="Park H.-S."/>
            <person name="Perrone G."/>
            <person name="Piumi F."/>
            <person name="Punt P.J."/>
            <person name="Ram A.F."/>
            <person name="Ramon A."/>
            <person name="Rauscher S."/>
            <person name="Record E."/>
            <person name="Riano-Pachon D.M."/>
            <person name="Robert V."/>
            <person name="Roehrig J."/>
            <person name="Ruller R."/>
            <person name="Salamov A."/>
            <person name="Salih N.S."/>
            <person name="Samson R.A."/>
            <person name="Sandor E."/>
            <person name="Sanguinetti M."/>
            <person name="Schuetze T."/>
            <person name="Sepcic K."/>
            <person name="Shelest E."/>
            <person name="Sherlock G."/>
            <person name="Sophianopoulou V."/>
            <person name="Squina F.M."/>
            <person name="Sun H."/>
            <person name="Susca A."/>
            <person name="Todd R.B."/>
            <person name="Tsang A."/>
            <person name="Unkles S.E."/>
            <person name="van de Wiele N."/>
            <person name="van Rossen-Uffink D."/>
            <person name="Oliveira J.V."/>
            <person name="Vesth T.C."/>
            <person name="Visser J."/>
            <person name="Yu J.-H."/>
            <person name="Zhou M."/>
            <person name="Andersen M.R."/>
            <person name="Archer D.B."/>
            <person name="Baker S.E."/>
            <person name="Benoit I."/>
            <person name="Brakhage A.A."/>
            <person name="Braus G.H."/>
            <person name="Fischer R."/>
            <person name="Frisvad J.C."/>
            <person name="Goldman G.H."/>
            <person name="Houbraken J."/>
            <person name="Oakley B."/>
            <person name="Pocsi I."/>
            <person name="Scazzocchio C."/>
            <person name="Seiboth B."/>
            <person name="vanKuyk P.A."/>
            <person name="Wortman J."/>
            <person name="Dyer P.S."/>
            <person name="Grigoriev I.V."/>
        </authorList>
    </citation>
    <scope>NUCLEOTIDE SEQUENCE [LARGE SCALE GENOMIC DNA]</scope>
    <source>
        <strain evidence="12">CBS 134.48</strain>
    </source>
</reference>
<keyword evidence="4 8" id="KW-0479">Metal-binding</keyword>
<evidence type="ECO:0000256" key="2">
    <source>
        <dbReference type="ARBA" id="ARBA00010617"/>
    </source>
</evidence>
<evidence type="ECO:0000256" key="4">
    <source>
        <dbReference type="ARBA" id="ARBA00022723"/>
    </source>
</evidence>
<dbReference type="InterPro" id="IPR002401">
    <property type="entry name" value="Cyt_P450_E_grp-I"/>
</dbReference>
<proteinExistence type="inferred from homology"/>
<dbReference type="Proteomes" id="UP000184304">
    <property type="component" value="Unassembled WGS sequence"/>
</dbReference>
<comment type="similarity">
    <text evidence="2 9">Belongs to the cytochrome P450 family.</text>
</comment>
<dbReference type="GO" id="GO:0020037">
    <property type="term" value="F:heme binding"/>
    <property type="evidence" value="ECO:0007669"/>
    <property type="project" value="InterPro"/>
</dbReference>
<evidence type="ECO:0000256" key="8">
    <source>
        <dbReference type="PIRSR" id="PIRSR602401-1"/>
    </source>
</evidence>
<dbReference type="GO" id="GO:0005506">
    <property type="term" value="F:iron ion binding"/>
    <property type="evidence" value="ECO:0007669"/>
    <property type="project" value="InterPro"/>
</dbReference>
<dbReference type="CDD" id="cd11058">
    <property type="entry name" value="CYP60B-like"/>
    <property type="match status" value="1"/>
</dbReference>
<evidence type="ECO:0000256" key="9">
    <source>
        <dbReference type="RuleBase" id="RU000461"/>
    </source>
</evidence>
<dbReference type="OMA" id="ACLEEGW"/>
<dbReference type="PANTHER" id="PTHR24305:SF230">
    <property type="entry name" value="P450, PUTATIVE (EUROFUNG)-RELATED"/>
    <property type="match status" value="1"/>
</dbReference>
<dbReference type="InterPro" id="IPR050121">
    <property type="entry name" value="Cytochrome_P450_monoxygenase"/>
</dbReference>
<comment type="cofactor">
    <cofactor evidence="1 8">
        <name>heme</name>
        <dbReference type="ChEBI" id="CHEBI:30413"/>
    </cofactor>
</comment>
<dbReference type="VEuPathDB" id="FungiDB:ASPTUDRAFT_75440"/>
<dbReference type="GO" id="GO:0016705">
    <property type="term" value="F:oxidoreductase activity, acting on paired donors, with incorporation or reduction of molecular oxygen"/>
    <property type="evidence" value="ECO:0007669"/>
    <property type="project" value="InterPro"/>
</dbReference>